<feature type="domain" description="HAT C-terminal dimerisation" evidence="2">
    <location>
        <begin position="629"/>
        <end position="689"/>
    </location>
</feature>
<dbReference type="RefSeq" id="XP_022327962.1">
    <property type="nucleotide sequence ID" value="XM_022472254.1"/>
</dbReference>
<accession>A0A8B8DIJ4</accession>
<name>A0A8B8DIJ4_CRAVI</name>
<feature type="domain" description="C17orf113 probable zinc finger" evidence="3">
    <location>
        <begin position="72"/>
        <end position="130"/>
    </location>
</feature>
<evidence type="ECO:0000313" key="4">
    <source>
        <dbReference type="Proteomes" id="UP000694844"/>
    </source>
</evidence>
<dbReference type="OrthoDB" id="10000786at2759"/>
<dbReference type="Pfam" id="PF25431">
    <property type="entry name" value="zf-C17orf113"/>
    <property type="match status" value="1"/>
</dbReference>
<reference evidence="5" key="2">
    <citation type="submission" date="2025-08" db="UniProtKB">
        <authorList>
            <consortium name="RefSeq"/>
        </authorList>
    </citation>
    <scope>IDENTIFICATION</scope>
    <source>
        <tissue evidence="5">Whole sample</tissue>
    </source>
</reference>
<dbReference type="PANTHER" id="PTHR46880">
    <property type="entry name" value="RAS-ASSOCIATING DOMAIN-CONTAINING PROTEIN"/>
    <property type="match status" value="1"/>
</dbReference>
<dbReference type="Proteomes" id="UP000694844">
    <property type="component" value="Chromosome 1"/>
</dbReference>
<dbReference type="InterPro" id="IPR008906">
    <property type="entry name" value="HATC_C_dom"/>
</dbReference>
<evidence type="ECO:0000259" key="3">
    <source>
        <dbReference type="Pfam" id="PF25431"/>
    </source>
</evidence>
<organism evidence="4 5">
    <name type="scientific">Crassostrea virginica</name>
    <name type="common">Eastern oyster</name>
    <dbReference type="NCBI Taxonomy" id="6565"/>
    <lineage>
        <taxon>Eukaryota</taxon>
        <taxon>Metazoa</taxon>
        <taxon>Spiralia</taxon>
        <taxon>Lophotrochozoa</taxon>
        <taxon>Mollusca</taxon>
        <taxon>Bivalvia</taxon>
        <taxon>Autobranchia</taxon>
        <taxon>Pteriomorphia</taxon>
        <taxon>Ostreida</taxon>
        <taxon>Ostreoidea</taxon>
        <taxon>Ostreidae</taxon>
        <taxon>Crassostrea</taxon>
    </lineage>
</organism>
<sequence>MPPKKIIKLLPNQGKLTQFMRKETIESEDDINNNKQVNERDADSESETENDDSQTEKIRKIRKFQKKWLTLYSWLRLENEGNDDEFMYCHVCTDHKKVNGMNKISKNKNFQHSTLTRHVKSADHKLAISAPCLKENMDFCQKKQTTKYDDAIKTLLACVDWLVSENLPLSKFKSLIDLLHELGLDNIAILKSFSNINYESEFSASEFLDSLSKVADTHLNESLSASPMVTVMSDESTDISNTKRLVIYAQVISDEMKPSTLYVNNMECTDATGKGIAASLLNEFQQRGVPASKIMSMGSDGASAMTGKQNGAAAMMQRQNPHMVNVHCVAHRLALCTSQAASKNSHLQAHQQILTDLFYYFKGSSKRQSKLKEIQNILDDPCLAIKEIHSVRWLSYFTALSTVQRTLDSLLTYLGEADGNKDPKAAGLRKKIANESFISITYMMMDAMAPVTILSQFFQTENVDLALVKVKIDLCLSDLEKIKGMGSHHLQALKEELDVQTGFFKGHSIKKTNLNLKKLTEEFIDTLKENIIARFPSSDLISAFSILALRPISFLSNEELSSFGEGEIDTLCKFYGERRTVEWSDEEGSHRNSSEAVISAEETKEEWNLLKRVVLAEHYPRNCFWKLWNLIVTYHKEQFPNLIVLAQLALTSAVHTAGCERGFSMQNQILTKLRNRLTVDTQGKLMSVKMCTLGRKDLIQRALGVWKTEKKRRLFSLREGPSGSSKSVS</sequence>
<evidence type="ECO:0000313" key="5">
    <source>
        <dbReference type="RefSeq" id="XP_022327962.1"/>
    </source>
</evidence>
<dbReference type="PANTHER" id="PTHR46880:SF5">
    <property type="entry name" value="DUF4371 DOMAIN-CONTAINING PROTEIN"/>
    <property type="match status" value="1"/>
</dbReference>
<dbReference type="GeneID" id="111127179"/>
<proteinExistence type="predicted"/>
<dbReference type="InterPro" id="IPR057456">
    <property type="entry name" value="Znf_C17orf113"/>
</dbReference>
<protein>
    <submittedName>
        <fullName evidence="5">Zinc finger protein 862-like</fullName>
    </submittedName>
</protein>
<keyword evidence="4" id="KW-1185">Reference proteome</keyword>
<evidence type="ECO:0000256" key="1">
    <source>
        <dbReference type="SAM" id="MobiDB-lite"/>
    </source>
</evidence>
<dbReference type="GO" id="GO:0046983">
    <property type="term" value="F:protein dimerization activity"/>
    <property type="evidence" value="ECO:0007669"/>
    <property type="project" value="InterPro"/>
</dbReference>
<dbReference type="InterPro" id="IPR012337">
    <property type="entry name" value="RNaseH-like_sf"/>
</dbReference>
<gene>
    <name evidence="5" type="primary">LOC111127179</name>
</gene>
<dbReference type="SUPFAM" id="SSF53098">
    <property type="entry name" value="Ribonuclease H-like"/>
    <property type="match status" value="1"/>
</dbReference>
<feature type="region of interest" description="Disordered" evidence="1">
    <location>
        <begin position="23"/>
        <end position="54"/>
    </location>
</feature>
<dbReference type="KEGG" id="cvn:111127179"/>
<dbReference type="AlphaFoldDB" id="A0A8B8DIJ4"/>
<evidence type="ECO:0000259" key="2">
    <source>
        <dbReference type="Pfam" id="PF05699"/>
    </source>
</evidence>
<reference evidence="4" key="1">
    <citation type="submission" date="2024-06" db="UniProtKB">
        <authorList>
            <consortium name="RefSeq"/>
        </authorList>
    </citation>
    <scope>NUCLEOTIDE SEQUENCE [LARGE SCALE GENOMIC DNA]</scope>
</reference>
<dbReference type="Pfam" id="PF05699">
    <property type="entry name" value="Dimer_Tnp_hAT"/>
    <property type="match status" value="1"/>
</dbReference>
<feature type="compositionally biased region" description="Acidic residues" evidence="1">
    <location>
        <begin position="44"/>
        <end position="53"/>
    </location>
</feature>